<dbReference type="Pfam" id="PF00561">
    <property type="entry name" value="Abhydrolase_1"/>
    <property type="match status" value="1"/>
</dbReference>
<dbReference type="Gene3D" id="3.40.50.1820">
    <property type="entry name" value="alpha/beta hydrolase"/>
    <property type="match status" value="1"/>
</dbReference>
<accession>J0WBC2</accession>
<evidence type="ECO:0000313" key="3">
    <source>
        <dbReference type="Proteomes" id="UP000005732"/>
    </source>
</evidence>
<dbReference type="InterPro" id="IPR029058">
    <property type="entry name" value="AB_hydrolase_fold"/>
</dbReference>
<reference evidence="2 3" key="1">
    <citation type="submission" date="2012-02" db="EMBL/GenBank/DDBJ databases">
        <title>Improved High-Quality Draft Sequence of Rhizobium leguminosarum bv. trifolii WSM2297.</title>
        <authorList>
            <consortium name="US DOE Joint Genome Institute"/>
            <person name="Lucas S."/>
            <person name="Han J."/>
            <person name="Lapidus A."/>
            <person name="Cheng J.-F."/>
            <person name="Goodwin L."/>
            <person name="Pitluck S."/>
            <person name="Peters L."/>
            <person name="Ovchinnikova G."/>
            <person name="Zhang X."/>
            <person name="Detter J.C."/>
            <person name="Han C."/>
            <person name="Tapia R."/>
            <person name="Land M."/>
            <person name="Hauser L."/>
            <person name="Kyrpides N."/>
            <person name="Ivanova N."/>
            <person name="Pagani I."/>
            <person name="Brau L."/>
            <person name="Yates R."/>
            <person name="O'Hara G."/>
            <person name="Rui T."/>
            <person name="Howieson J."/>
            <person name="Reeve W."/>
            <person name="Woyke T."/>
        </authorList>
    </citation>
    <scope>NUCLEOTIDE SEQUENCE [LARGE SCALE GENOMIC DNA]</scope>
    <source>
        <strain evidence="2 3">WSM2297</strain>
    </source>
</reference>
<dbReference type="HOGENOM" id="CLU_1115072_0_0_5"/>
<gene>
    <name evidence="2" type="ORF">Rleg4DRAFT_4233</name>
</gene>
<dbReference type="InterPro" id="IPR000073">
    <property type="entry name" value="AB_hydrolase_1"/>
</dbReference>
<dbReference type="EMBL" id="JH719395">
    <property type="protein sequence ID" value="EJC82518.1"/>
    <property type="molecule type" value="Genomic_DNA"/>
</dbReference>
<name>J0WBC2_RHILT</name>
<evidence type="ECO:0000313" key="2">
    <source>
        <dbReference type="EMBL" id="EJC82518.1"/>
    </source>
</evidence>
<sequence>MNDTVLLFHGIARTKKSMEKLAVFLSGNGYRVVNVGYPSTRFSIGDLVDIVRPQIDAAAKEAGDGRLHFVGYSMGGLLIRAFLRNHRPPNLGRVVMVGTPNNGSQIAEFLKTWPLYRKFYGPAGQQLITDHTAMTELFGTVDYELGIIAGNRTIDPVSSLIIGLRVPNDGKVSVESTRRRISSFPPTTLSCRSTRPCGGRPCRFCRMGGFWPKTRMAATGADTPSNHQMRINAQQGRTSPLNGEVLLNL</sequence>
<dbReference type="SUPFAM" id="SSF53474">
    <property type="entry name" value="alpha/beta-Hydrolases"/>
    <property type="match status" value="1"/>
</dbReference>
<dbReference type="PANTHER" id="PTHR37946">
    <property type="entry name" value="SLL1969 PROTEIN"/>
    <property type="match status" value="1"/>
</dbReference>
<feature type="domain" description="AB hydrolase-1" evidence="1">
    <location>
        <begin position="4"/>
        <end position="112"/>
    </location>
</feature>
<dbReference type="PANTHER" id="PTHR37946:SF1">
    <property type="entry name" value="SLL1969 PROTEIN"/>
    <property type="match status" value="1"/>
</dbReference>
<protein>
    <recommendedName>
        <fullName evidence="1">AB hydrolase-1 domain-containing protein</fullName>
    </recommendedName>
</protein>
<dbReference type="AlphaFoldDB" id="J0WBC2"/>
<proteinExistence type="predicted"/>
<evidence type="ECO:0000259" key="1">
    <source>
        <dbReference type="Pfam" id="PF00561"/>
    </source>
</evidence>
<dbReference type="Proteomes" id="UP000005732">
    <property type="component" value="Unassembled WGS sequence"/>
</dbReference>
<organism evidence="2 3">
    <name type="scientific">Rhizobium leguminosarum bv. trifolii WSM2297</name>
    <dbReference type="NCBI Taxonomy" id="754762"/>
    <lineage>
        <taxon>Bacteria</taxon>
        <taxon>Pseudomonadati</taxon>
        <taxon>Pseudomonadota</taxon>
        <taxon>Alphaproteobacteria</taxon>
        <taxon>Hyphomicrobiales</taxon>
        <taxon>Rhizobiaceae</taxon>
        <taxon>Rhizobium/Agrobacterium group</taxon>
        <taxon>Rhizobium</taxon>
    </lineage>
</organism>